<dbReference type="Pfam" id="PF00582">
    <property type="entry name" value="Usp"/>
    <property type="match status" value="1"/>
</dbReference>
<proteinExistence type="inferred from homology"/>
<dbReference type="Proteomes" id="UP000319040">
    <property type="component" value="Unassembled WGS sequence"/>
</dbReference>
<evidence type="ECO:0000313" key="6">
    <source>
        <dbReference type="EMBL" id="SMO90131.1"/>
    </source>
</evidence>
<dbReference type="PRINTS" id="PR01438">
    <property type="entry name" value="UNVRSLSTRESS"/>
</dbReference>
<evidence type="ECO:0000256" key="3">
    <source>
        <dbReference type="ARBA" id="ARBA00022840"/>
    </source>
</evidence>
<dbReference type="SUPFAM" id="SSF52402">
    <property type="entry name" value="Adenine nucleotide alpha hydrolases-like"/>
    <property type="match status" value="1"/>
</dbReference>
<keyword evidence="7" id="KW-1185">Reference proteome</keyword>
<dbReference type="Gene3D" id="3.40.50.620">
    <property type="entry name" value="HUPs"/>
    <property type="match status" value="1"/>
</dbReference>
<dbReference type="OrthoDB" id="9788959at2"/>
<organism evidence="6 7">
    <name type="scientific">Saccharicrinis carchari</name>
    <dbReference type="NCBI Taxonomy" id="1168039"/>
    <lineage>
        <taxon>Bacteria</taxon>
        <taxon>Pseudomonadati</taxon>
        <taxon>Bacteroidota</taxon>
        <taxon>Bacteroidia</taxon>
        <taxon>Marinilabiliales</taxon>
        <taxon>Marinilabiliaceae</taxon>
        <taxon>Saccharicrinis</taxon>
    </lineage>
</organism>
<dbReference type="PANTHER" id="PTHR46268">
    <property type="entry name" value="STRESS RESPONSE PROTEIN NHAX"/>
    <property type="match status" value="1"/>
</dbReference>
<reference evidence="6 7" key="1">
    <citation type="submission" date="2017-05" db="EMBL/GenBank/DDBJ databases">
        <authorList>
            <person name="Varghese N."/>
            <person name="Submissions S."/>
        </authorList>
    </citation>
    <scope>NUCLEOTIDE SEQUENCE [LARGE SCALE GENOMIC DNA]</scope>
    <source>
        <strain evidence="6 7">DSM 27040</strain>
    </source>
</reference>
<evidence type="ECO:0000259" key="5">
    <source>
        <dbReference type="Pfam" id="PF00582"/>
    </source>
</evidence>
<dbReference type="AlphaFoldDB" id="A0A521F3D8"/>
<comment type="similarity">
    <text evidence="1 4">Belongs to the universal stress protein A family.</text>
</comment>
<dbReference type="InterPro" id="IPR014729">
    <property type="entry name" value="Rossmann-like_a/b/a_fold"/>
</dbReference>
<dbReference type="EMBL" id="FXTB01000013">
    <property type="protein sequence ID" value="SMO90131.1"/>
    <property type="molecule type" value="Genomic_DNA"/>
</dbReference>
<dbReference type="InterPro" id="IPR006016">
    <property type="entry name" value="UspA"/>
</dbReference>
<evidence type="ECO:0000256" key="1">
    <source>
        <dbReference type="ARBA" id="ARBA00008791"/>
    </source>
</evidence>
<comment type="subcellular location">
    <subcellularLocation>
        <location evidence="4">Cytoplasm</location>
    </subcellularLocation>
</comment>
<sequence>MKNILVAVDLKEGTDKVLTIASDQARQFKAKLWIVHIAAPEPDFVGYQVGPQYIRDMRATELKGHHRKLKKLSDERCANGIDAESLLINGGTVEMLTAETEKLHIDLIVIGHHKHGFIHKTFFGQTDVSLIENTQVPTLIVPN</sequence>
<dbReference type="GO" id="GO:0005524">
    <property type="term" value="F:ATP binding"/>
    <property type="evidence" value="ECO:0007669"/>
    <property type="project" value="UniProtKB-KW"/>
</dbReference>
<keyword evidence="3" id="KW-0067">ATP-binding</keyword>
<evidence type="ECO:0000256" key="2">
    <source>
        <dbReference type="ARBA" id="ARBA00022741"/>
    </source>
</evidence>
<gene>
    <name evidence="6" type="ORF">SAMN06265379_11334</name>
</gene>
<dbReference type="CDD" id="cd00293">
    <property type="entry name" value="USP-like"/>
    <property type="match status" value="1"/>
</dbReference>
<dbReference type="InterPro" id="IPR006015">
    <property type="entry name" value="Universal_stress_UspA"/>
</dbReference>
<dbReference type="PIRSF" id="PIRSF006276">
    <property type="entry name" value="UspA"/>
    <property type="match status" value="1"/>
</dbReference>
<name>A0A521F3D8_SACCC</name>
<keyword evidence="4" id="KW-0963">Cytoplasm</keyword>
<dbReference type="GO" id="GO:0005737">
    <property type="term" value="C:cytoplasm"/>
    <property type="evidence" value="ECO:0007669"/>
    <property type="project" value="UniProtKB-SubCell"/>
</dbReference>
<evidence type="ECO:0000313" key="7">
    <source>
        <dbReference type="Proteomes" id="UP000319040"/>
    </source>
</evidence>
<evidence type="ECO:0000256" key="4">
    <source>
        <dbReference type="PIRNR" id="PIRNR006276"/>
    </source>
</evidence>
<keyword evidence="2" id="KW-0547">Nucleotide-binding</keyword>
<protein>
    <recommendedName>
        <fullName evidence="4">Universal stress protein</fullName>
    </recommendedName>
</protein>
<accession>A0A521F3D8</accession>
<feature type="domain" description="UspA" evidence="5">
    <location>
        <begin position="1"/>
        <end position="142"/>
    </location>
</feature>
<dbReference type="RefSeq" id="WP_142534656.1">
    <property type="nucleotide sequence ID" value="NZ_FXTB01000013.1"/>
</dbReference>
<dbReference type="PANTHER" id="PTHR46268:SF27">
    <property type="entry name" value="UNIVERSAL STRESS PROTEIN RV2623"/>
    <property type="match status" value="1"/>
</dbReference>